<keyword evidence="4" id="KW-0804">Transcription</keyword>
<evidence type="ECO:0000256" key="3">
    <source>
        <dbReference type="ARBA" id="ARBA00023082"/>
    </source>
</evidence>
<dbReference type="CDD" id="cd06171">
    <property type="entry name" value="Sigma70_r4"/>
    <property type="match status" value="1"/>
</dbReference>
<organism evidence="7 8">
    <name type="scientific">Candidatus Avichristensenella intestinipullorum</name>
    <dbReference type="NCBI Taxonomy" id="2840693"/>
    <lineage>
        <taxon>Bacteria</taxon>
        <taxon>Bacillati</taxon>
        <taxon>Bacillota</taxon>
        <taxon>Clostridia</taxon>
        <taxon>Candidatus Avichristensenella</taxon>
    </lineage>
</organism>
<evidence type="ECO:0000259" key="6">
    <source>
        <dbReference type="Pfam" id="PF08281"/>
    </source>
</evidence>
<proteinExistence type="inferred from homology"/>
<comment type="similarity">
    <text evidence="1">Belongs to the sigma-70 factor family. ECF subfamily.</text>
</comment>
<dbReference type="InterPro" id="IPR013324">
    <property type="entry name" value="RNA_pol_sigma_r3/r4-like"/>
</dbReference>
<gene>
    <name evidence="7" type="ORF">IAA66_07805</name>
</gene>
<evidence type="ECO:0000256" key="2">
    <source>
        <dbReference type="ARBA" id="ARBA00023015"/>
    </source>
</evidence>
<dbReference type="PANTHER" id="PTHR43133">
    <property type="entry name" value="RNA POLYMERASE ECF-TYPE SIGMA FACTO"/>
    <property type="match status" value="1"/>
</dbReference>
<evidence type="ECO:0000313" key="8">
    <source>
        <dbReference type="Proteomes" id="UP000886819"/>
    </source>
</evidence>
<dbReference type="InterPro" id="IPR014284">
    <property type="entry name" value="RNA_pol_sigma-70_dom"/>
</dbReference>
<comment type="caution">
    <text evidence="7">The sequence shown here is derived from an EMBL/GenBank/DDBJ whole genome shotgun (WGS) entry which is preliminary data.</text>
</comment>
<keyword evidence="2" id="KW-0805">Transcription regulation</keyword>
<evidence type="ECO:0000256" key="4">
    <source>
        <dbReference type="ARBA" id="ARBA00023163"/>
    </source>
</evidence>
<evidence type="ECO:0000259" key="5">
    <source>
        <dbReference type="Pfam" id="PF04542"/>
    </source>
</evidence>
<evidence type="ECO:0000313" key="7">
    <source>
        <dbReference type="EMBL" id="HIQ63470.1"/>
    </source>
</evidence>
<name>A0A9D1CJ64_9FIRM</name>
<sequence>MTDAEKQLTALMDAYGGMLMGLCSVTLGDRCLAEDALQEVFLRAYRALARGETLRSERAWLIRVAVNVCRDWTRTAWFRHVDRRVPLDALPEQTASPDFQDSGVLEAVRRLPVTERQIVLMYFWQDMRAEEISRALGVNRATVFRRLNRARKQLRDMVERWDSDD</sequence>
<dbReference type="PANTHER" id="PTHR43133:SF51">
    <property type="entry name" value="RNA POLYMERASE SIGMA FACTOR"/>
    <property type="match status" value="1"/>
</dbReference>
<dbReference type="InterPro" id="IPR036388">
    <property type="entry name" value="WH-like_DNA-bd_sf"/>
</dbReference>
<keyword evidence="3" id="KW-0731">Sigma factor</keyword>
<feature type="domain" description="RNA polymerase sigma factor 70 region 4 type 2" evidence="6">
    <location>
        <begin position="104"/>
        <end position="154"/>
    </location>
</feature>
<reference evidence="7" key="2">
    <citation type="journal article" date="2021" name="PeerJ">
        <title>Extensive microbial diversity within the chicken gut microbiome revealed by metagenomics and culture.</title>
        <authorList>
            <person name="Gilroy R."/>
            <person name="Ravi A."/>
            <person name="Getino M."/>
            <person name="Pursley I."/>
            <person name="Horton D.L."/>
            <person name="Alikhan N.F."/>
            <person name="Baker D."/>
            <person name="Gharbi K."/>
            <person name="Hall N."/>
            <person name="Watson M."/>
            <person name="Adriaenssens E.M."/>
            <person name="Foster-Nyarko E."/>
            <person name="Jarju S."/>
            <person name="Secka A."/>
            <person name="Antonio M."/>
            <person name="Oren A."/>
            <person name="Chaudhuri R.R."/>
            <person name="La Ragione R."/>
            <person name="Hildebrand F."/>
            <person name="Pallen M.J."/>
        </authorList>
    </citation>
    <scope>NUCLEOTIDE SEQUENCE</scope>
    <source>
        <strain evidence="7">ChiHile30-977</strain>
    </source>
</reference>
<dbReference type="NCBIfam" id="TIGR02937">
    <property type="entry name" value="sigma70-ECF"/>
    <property type="match status" value="1"/>
</dbReference>
<evidence type="ECO:0000256" key="1">
    <source>
        <dbReference type="ARBA" id="ARBA00010641"/>
    </source>
</evidence>
<protein>
    <submittedName>
        <fullName evidence="7">Sigma-70 family RNA polymerase sigma factor</fullName>
    </submittedName>
</protein>
<dbReference type="SUPFAM" id="SSF88659">
    <property type="entry name" value="Sigma3 and sigma4 domains of RNA polymerase sigma factors"/>
    <property type="match status" value="1"/>
</dbReference>
<dbReference type="GO" id="GO:0006352">
    <property type="term" value="P:DNA-templated transcription initiation"/>
    <property type="evidence" value="ECO:0007669"/>
    <property type="project" value="InterPro"/>
</dbReference>
<feature type="domain" description="RNA polymerase sigma-70 region 2" evidence="5">
    <location>
        <begin position="11"/>
        <end position="77"/>
    </location>
</feature>
<dbReference type="AlphaFoldDB" id="A0A9D1CJ64"/>
<dbReference type="Gene3D" id="1.10.10.10">
    <property type="entry name" value="Winged helix-like DNA-binding domain superfamily/Winged helix DNA-binding domain"/>
    <property type="match status" value="1"/>
</dbReference>
<dbReference type="GO" id="GO:0016987">
    <property type="term" value="F:sigma factor activity"/>
    <property type="evidence" value="ECO:0007669"/>
    <property type="project" value="UniProtKB-KW"/>
</dbReference>
<reference evidence="7" key="1">
    <citation type="submission" date="2020-10" db="EMBL/GenBank/DDBJ databases">
        <authorList>
            <person name="Gilroy R."/>
        </authorList>
    </citation>
    <scope>NUCLEOTIDE SEQUENCE</scope>
    <source>
        <strain evidence="7">ChiHile30-977</strain>
    </source>
</reference>
<accession>A0A9D1CJ64</accession>
<dbReference type="Gene3D" id="1.10.1740.10">
    <property type="match status" value="1"/>
</dbReference>
<dbReference type="Pfam" id="PF08281">
    <property type="entry name" value="Sigma70_r4_2"/>
    <property type="match status" value="1"/>
</dbReference>
<dbReference type="Pfam" id="PF04542">
    <property type="entry name" value="Sigma70_r2"/>
    <property type="match status" value="1"/>
</dbReference>
<dbReference type="GO" id="GO:0003677">
    <property type="term" value="F:DNA binding"/>
    <property type="evidence" value="ECO:0007669"/>
    <property type="project" value="InterPro"/>
</dbReference>
<dbReference type="InterPro" id="IPR007627">
    <property type="entry name" value="RNA_pol_sigma70_r2"/>
</dbReference>
<dbReference type="EMBL" id="DVFI01000106">
    <property type="protein sequence ID" value="HIQ63470.1"/>
    <property type="molecule type" value="Genomic_DNA"/>
</dbReference>
<dbReference type="InterPro" id="IPR013249">
    <property type="entry name" value="RNA_pol_sigma70_r4_t2"/>
</dbReference>
<dbReference type="SUPFAM" id="SSF88946">
    <property type="entry name" value="Sigma2 domain of RNA polymerase sigma factors"/>
    <property type="match status" value="1"/>
</dbReference>
<dbReference type="InterPro" id="IPR039425">
    <property type="entry name" value="RNA_pol_sigma-70-like"/>
</dbReference>
<dbReference type="InterPro" id="IPR013325">
    <property type="entry name" value="RNA_pol_sigma_r2"/>
</dbReference>
<dbReference type="Proteomes" id="UP000886819">
    <property type="component" value="Unassembled WGS sequence"/>
</dbReference>